<dbReference type="PANTHER" id="PTHR34580">
    <property type="match status" value="1"/>
</dbReference>
<feature type="domain" description="WYL" evidence="1">
    <location>
        <begin position="143"/>
        <end position="217"/>
    </location>
</feature>
<reference evidence="2" key="1">
    <citation type="submission" date="2018-08" db="EMBL/GenBank/DDBJ databases">
        <title>Murine metabolic-syndrome-specific gut microbial biobank.</title>
        <authorList>
            <person name="Liu C."/>
        </authorList>
    </citation>
    <scope>NUCLEOTIDE SEQUENCE [LARGE SCALE GENOMIC DNA]</scope>
    <source>
        <strain evidence="2">Z82</strain>
    </source>
</reference>
<organism evidence="2">
    <name type="scientific">Muribaculaceae bacterium Z82</name>
    <dbReference type="NCBI Taxonomy" id="2304548"/>
    <lineage>
        <taxon>Bacteria</taxon>
        <taxon>Pseudomonadati</taxon>
        <taxon>Bacteroidota</taxon>
        <taxon>Bacteroidia</taxon>
        <taxon>Bacteroidales</taxon>
        <taxon>Muribaculaceae</taxon>
    </lineage>
</organism>
<gene>
    <name evidence="2" type="ORF">D1639_00015</name>
</gene>
<dbReference type="InterPro" id="IPR026881">
    <property type="entry name" value="WYL_dom"/>
</dbReference>
<dbReference type="SUPFAM" id="SSF46785">
    <property type="entry name" value="Winged helix' DNA-binding domain"/>
    <property type="match status" value="1"/>
</dbReference>
<dbReference type="PROSITE" id="PS52050">
    <property type="entry name" value="WYL"/>
    <property type="match status" value="1"/>
</dbReference>
<dbReference type="EMBL" id="QWKH01000001">
    <property type="protein sequence ID" value="NBI33444.1"/>
    <property type="molecule type" value="Genomic_DNA"/>
</dbReference>
<sequence length="235" mass="26461">MTANSQAKLKLLRIMQMLQDETDATQGLSMSDIIQRLNEQGIQAERKSVYRDLDLLRQFGLDVRTFQRNPVQYAIVKRSFSLPELKILVDTVQACPFVTQRQADALVRTIREMASPSQRSQLARPVHVSNRVRQKSESVLGNVDLAHRALAAKSQVTFDYAAPSPEGGAETAGESTSHTHTPVAIAYAEGTYHLACWNEADERFDTFRMDRMENLEISERPAVRSDAIRSFSFDS</sequence>
<dbReference type="InterPro" id="IPR051534">
    <property type="entry name" value="CBASS_pafABC_assoc_protein"/>
</dbReference>
<evidence type="ECO:0000313" key="2">
    <source>
        <dbReference type="EMBL" id="NBI33444.1"/>
    </source>
</evidence>
<dbReference type="AlphaFoldDB" id="A0A7C9N9C8"/>
<evidence type="ECO:0000259" key="1">
    <source>
        <dbReference type="Pfam" id="PF13280"/>
    </source>
</evidence>
<name>A0A7C9N9C8_9BACT</name>
<protein>
    <submittedName>
        <fullName evidence="2">WYL domain-containing protein</fullName>
    </submittedName>
</protein>
<dbReference type="Pfam" id="PF13280">
    <property type="entry name" value="WYL"/>
    <property type="match status" value="1"/>
</dbReference>
<comment type="caution">
    <text evidence="2">The sequence shown here is derived from an EMBL/GenBank/DDBJ whole genome shotgun (WGS) entry which is preliminary data.</text>
</comment>
<accession>A0A7C9N9C8</accession>
<dbReference type="PANTHER" id="PTHR34580:SF1">
    <property type="entry name" value="PROTEIN PAFC"/>
    <property type="match status" value="1"/>
</dbReference>
<proteinExistence type="predicted"/>
<dbReference type="InterPro" id="IPR036390">
    <property type="entry name" value="WH_DNA-bd_sf"/>
</dbReference>